<dbReference type="GO" id="GO:0000160">
    <property type="term" value="P:phosphorelay signal transduction system"/>
    <property type="evidence" value="ECO:0007669"/>
    <property type="project" value="InterPro"/>
</dbReference>
<evidence type="ECO:0000256" key="2">
    <source>
        <dbReference type="PROSITE-ProRule" id="PRU00169"/>
    </source>
</evidence>
<dbReference type="EMBL" id="CP032050">
    <property type="protein sequence ID" value="AYN67456.1"/>
    <property type="molecule type" value="Genomic_DNA"/>
</dbReference>
<gene>
    <name evidence="4" type="ORF">D1013_08820</name>
</gene>
<feature type="domain" description="Response regulatory" evidence="3">
    <location>
        <begin position="7"/>
        <end position="127"/>
    </location>
</feature>
<dbReference type="InterPro" id="IPR001789">
    <property type="entry name" value="Sig_transdc_resp-reg_receiver"/>
</dbReference>
<dbReference type="Proteomes" id="UP000276309">
    <property type="component" value="Chromosome"/>
</dbReference>
<evidence type="ECO:0000259" key="3">
    <source>
        <dbReference type="PROSITE" id="PS50110"/>
    </source>
</evidence>
<feature type="modified residue" description="4-aspartylphosphate" evidence="2">
    <location>
        <position position="60"/>
    </location>
</feature>
<sequence length="145" mass="16339">MKMKKSRIFLVDDDKDDQQLFKEAFLESKCSAELKIYNSGLELMSAISSEHSKPDMIFLDLYMPGMDGEECLEALRKNSKFDNVPIVIYSTEFDIDRIAKLFSIGANRYLKKPDSFNSLVASIQTSVESLRRNALGGTAIINIVA</sequence>
<dbReference type="Gene3D" id="3.40.50.2300">
    <property type="match status" value="1"/>
</dbReference>
<dbReference type="InterPro" id="IPR011006">
    <property type="entry name" value="CheY-like_superfamily"/>
</dbReference>
<name>A0A3G2L5I0_9FLAO</name>
<proteinExistence type="predicted"/>
<keyword evidence="1 2" id="KW-0597">Phosphoprotein</keyword>
<evidence type="ECO:0000313" key="5">
    <source>
        <dbReference type="Proteomes" id="UP000276309"/>
    </source>
</evidence>
<evidence type="ECO:0000256" key="1">
    <source>
        <dbReference type="ARBA" id="ARBA00022553"/>
    </source>
</evidence>
<dbReference type="RefSeq" id="WP_121848472.1">
    <property type="nucleotide sequence ID" value="NZ_CP032050.1"/>
</dbReference>
<reference evidence="4 5" key="1">
    <citation type="submission" date="2018-08" db="EMBL/GenBank/DDBJ databases">
        <title>The reduced genetic potential of extracellular carbohydrate catabolism in Euzebyella marina RN62, a Flavobacteriia bacterium isolated from the hadal water.</title>
        <authorList>
            <person name="Xue C."/>
        </authorList>
    </citation>
    <scope>NUCLEOTIDE SEQUENCE [LARGE SCALE GENOMIC DNA]</scope>
    <source>
        <strain evidence="4 5">RN62</strain>
    </source>
</reference>
<dbReference type="PANTHER" id="PTHR44591">
    <property type="entry name" value="STRESS RESPONSE REGULATOR PROTEIN 1"/>
    <property type="match status" value="1"/>
</dbReference>
<keyword evidence="5" id="KW-1185">Reference proteome</keyword>
<dbReference type="PROSITE" id="PS50110">
    <property type="entry name" value="RESPONSE_REGULATORY"/>
    <property type="match status" value="1"/>
</dbReference>
<dbReference type="SUPFAM" id="SSF52172">
    <property type="entry name" value="CheY-like"/>
    <property type="match status" value="1"/>
</dbReference>
<dbReference type="SMART" id="SM00448">
    <property type="entry name" value="REC"/>
    <property type="match status" value="1"/>
</dbReference>
<dbReference type="InterPro" id="IPR050595">
    <property type="entry name" value="Bact_response_regulator"/>
</dbReference>
<dbReference type="PANTHER" id="PTHR44591:SF3">
    <property type="entry name" value="RESPONSE REGULATORY DOMAIN-CONTAINING PROTEIN"/>
    <property type="match status" value="1"/>
</dbReference>
<dbReference type="KEGG" id="emar:D1013_08820"/>
<dbReference type="OrthoDB" id="9789181at2"/>
<evidence type="ECO:0000313" key="4">
    <source>
        <dbReference type="EMBL" id="AYN67456.1"/>
    </source>
</evidence>
<organism evidence="4 5">
    <name type="scientific">Euzebyella marina</name>
    <dbReference type="NCBI Taxonomy" id="1761453"/>
    <lineage>
        <taxon>Bacteria</taxon>
        <taxon>Pseudomonadati</taxon>
        <taxon>Bacteroidota</taxon>
        <taxon>Flavobacteriia</taxon>
        <taxon>Flavobacteriales</taxon>
        <taxon>Flavobacteriaceae</taxon>
        <taxon>Euzebyella</taxon>
    </lineage>
</organism>
<protein>
    <submittedName>
        <fullName evidence="4">Response regulator</fullName>
    </submittedName>
</protein>
<dbReference type="AlphaFoldDB" id="A0A3G2L5I0"/>
<accession>A0A3G2L5I0</accession>
<dbReference type="Pfam" id="PF00072">
    <property type="entry name" value="Response_reg"/>
    <property type="match status" value="1"/>
</dbReference>